<name>K4QUU7_STRDJ</name>
<protein>
    <submittedName>
        <fullName evidence="1">Uncharacterized protein</fullName>
    </submittedName>
</protein>
<organism evidence="1 2">
    <name type="scientific">Streptomyces davaonensis (strain DSM 101723 / JCM 4913 / KCC S-0913 / 768)</name>
    <dbReference type="NCBI Taxonomy" id="1214101"/>
    <lineage>
        <taxon>Bacteria</taxon>
        <taxon>Bacillati</taxon>
        <taxon>Actinomycetota</taxon>
        <taxon>Actinomycetes</taxon>
        <taxon>Kitasatosporales</taxon>
        <taxon>Streptomycetaceae</taxon>
        <taxon>Streptomyces</taxon>
    </lineage>
</organism>
<keyword evidence="2" id="KW-1185">Reference proteome</keyword>
<evidence type="ECO:0000313" key="2">
    <source>
        <dbReference type="Proteomes" id="UP000008043"/>
    </source>
</evidence>
<dbReference type="OrthoDB" id="4240198at2"/>
<dbReference type="PATRIC" id="fig|1214101.3.peg.177"/>
<evidence type="ECO:0000313" key="1">
    <source>
        <dbReference type="EMBL" id="CCK24560.1"/>
    </source>
</evidence>
<dbReference type="Proteomes" id="UP000008043">
    <property type="component" value="Chromosome"/>
</dbReference>
<dbReference type="RefSeq" id="WP_015654965.1">
    <property type="nucleotide sequence ID" value="NC_020504.1"/>
</dbReference>
<gene>
    <name evidence="1" type="ORF">BN159_0181</name>
</gene>
<sequence length="99" mass="10922">MPEYTISTADGNDWPTLGTNLAAVLKPRSFECEILENTDVLTFRSGATTVSASWELLGTWYVDIEDAPSPETADRLVDEMARQLGEATGQQAIHYRVTD</sequence>
<dbReference type="AlphaFoldDB" id="K4QUU7"/>
<reference evidence="1 2" key="1">
    <citation type="journal article" date="2012" name="J. Bacteriol.">
        <title>Genome sequence of the bacterium Streptomyces davawensis JCM 4913 and heterologous production of the unique antibiotic roseoflavin.</title>
        <authorList>
            <person name="Jankowitsch F."/>
            <person name="Schwarz J."/>
            <person name="Ruckert C."/>
            <person name="Gust B."/>
            <person name="Szczepanowski R."/>
            <person name="Blom J."/>
            <person name="Pelzer S."/>
            <person name="Kalinowski J."/>
            <person name="Mack M."/>
        </authorList>
    </citation>
    <scope>NUCLEOTIDE SEQUENCE [LARGE SCALE GENOMIC DNA]</scope>
    <source>
        <strain evidence="2">DSM 101723 / JCM 4913 / KCC S-0913 / 768</strain>
    </source>
</reference>
<dbReference type="EMBL" id="HE971709">
    <property type="protein sequence ID" value="CCK24560.1"/>
    <property type="molecule type" value="Genomic_DNA"/>
</dbReference>
<dbReference type="KEGG" id="sdv:BN159_0181"/>
<dbReference type="HOGENOM" id="CLU_2318810_0_0_11"/>
<proteinExistence type="predicted"/>
<accession>K4QUU7</accession>